<evidence type="ECO:0000313" key="3">
    <source>
        <dbReference type="Proteomes" id="UP000386466"/>
    </source>
</evidence>
<proteinExistence type="predicted"/>
<dbReference type="AlphaFoldDB" id="A0A485NRF8"/>
<protein>
    <submittedName>
        <fullName evidence="2">Uncharacterized protein</fullName>
    </submittedName>
</protein>
<feature type="region of interest" description="Disordered" evidence="1">
    <location>
        <begin position="151"/>
        <end position="182"/>
    </location>
</feature>
<gene>
    <name evidence="2" type="ORF">LYPA_23C001330</name>
</gene>
<accession>A0A485NRF8</accession>
<organism evidence="2 3">
    <name type="scientific">Lynx pardinus</name>
    <name type="common">Iberian lynx</name>
    <name type="synonym">Felis pardina</name>
    <dbReference type="NCBI Taxonomy" id="191816"/>
    <lineage>
        <taxon>Eukaryota</taxon>
        <taxon>Metazoa</taxon>
        <taxon>Chordata</taxon>
        <taxon>Craniata</taxon>
        <taxon>Vertebrata</taxon>
        <taxon>Euteleostomi</taxon>
        <taxon>Mammalia</taxon>
        <taxon>Eutheria</taxon>
        <taxon>Laurasiatheria</taxon>
        <taxon>Carnivora</taxon>
        <taxon>Feliformia</taxon>
        <taxon>Felidae</taxon>
        <taxon>Felinae</taxon>
        <taxon>Lynx</taxon>
    </lineage>
</organism>
<reference evidence="2 3" key="1">
    <citation type="submission" date="2019-01" db="EMBL/GenBank/DDBJ databases">
        <authorList>
            <person name="Alioto T."/>
            <person name="Alioto T."/>
        </authorList>
    </citation>
    <scope>NUCLEOTIDE SEQUENCE [LARGE SCALE GENOMIC DNA]</scope>
</reference>
<evidence type="ECO:0000256" key="1">
    <source>
        <dbReference type="SAM" id="MobiDB-lite"/>
    </source>
</evidence>
<evidence type="ECO:0000313" key="2">
    <source>
        <dbReference type="EMBL" id="VFV35830.1"/>
    </source>
</evidence>
<keyword evidence="3" id="KW-1185">Reference proteome</keyword>
<dbReference type="Proteomes" id="UP000386466">
    <property type="component" value="Unassembled WGS sequence"/>
</dbReference>
<feature type="non-terminal residue" evidence="2">
    <location>
        <position position="1"/>
    </location>
</feature>
<sequence length="182" mass="19291">PGNALGTAPRAHCGHEEAVTIPMHTGKTKLSPISGGDWGPQPPGAQFTPVHVPQSPTQDRRRLHPPAASLGLRSLAPYTRVDPPARRPCQCLRLGPELAACGPPENRTAWSPPLGLPLQSCLGLCLGRRVLPWTRKEINREARDNGPFVAVSLTGGREAPDQALGTAEDPGGHKQTDTELGP</sequence>
<name>A0A485NRF8_LYNPA</name>
<feature type="compositionally biased region" description="Basic and acidic residues" evidence="1">
    <location>
        <begin position="170"/>
        <end position="182"/>
    </location>
</feature>
<dbReference type="EMBL" id="CAAGRJ010021712">
    <property type="protein sequence ID" value="VFV35830.1"/>
    <property type="molecule type" value="Genomic_DNA"/>
</dbReference>